<name>A0A8H7F441_AGABI</name>
<feature type="region of interest" description="Disordered" evidence="8">
    <location>
        <begin position="1"/>
        <end position="185"/>
    </location>
</feature>
<feature type="compositionally biased region" description="Polar residues" evidence="8">
    <location>
        <begin position="435"/>
        <end position="444"/>
    </location>
</feature>
<reference evidence="10 11" key="1">
    <citation type="journal article" name="Sci. Rep.">
        <title>Telomere-to-telomere assembled and centromere annotated genomes of the two main subspecies of the button mushroom Agaricus bisporus reveal especially polymorphic chromosome ends.</title>
        <authorList>
            <person name="Sonnenberg A.S.M."/>
            <person name="Sedaghat-Telgerd N."/>
            <person name="Lavrijssen B."/>
            <person name="Ohm R.A."/>
            <person name="Hendrickx P.M."/>
            <person name="Scholtmeijer K."/>
            <person name="Baars J.J.P."/>
            <person name="van Peer A."/>
        </authorList>
    </citation>
    <scope>NUCLEOTIDE SEQUENCE [LARGE SCALE GENOMIC DNA]</scope>
    <source>
        <strain evidence="10 11">H119_p4</strain>
    </source>
</reference>
<dbReference type="InterPro" id="IPR050826">
    <property type="entry name" value="Krueppel_C2H2_ZnFinger"/>
</dbReference>
<feature type="compositionally biased region" description="Low complexity" evidence="8">
    <location>
        <begin position="391"/>
        <end position="401"/>
    </location>
</feature>
<protein>
    <submittedName>
        <fullName evidence="10">Transcriptional regulator family: C2H2 zinc finger</fullName>
    </submittedName>
</protein>
<dbReference type="GO" id="GO:0005634">
    <property type="term" value="C:nucleus"/>
    <property type="evidence" value="ECO:0007669"/>
    <property type="project" value="UniProtKB-SubCell"/>
</dbReference>
<evidence type="ECO:0000259" key="9">
    <source>
        <dbReference type="PROSITE" id="PS50157"/>
    </source>
</evidence>
<evidence type="ECO:0000256" key="8">
    <source>
        <dbReference type="SAM" id="MobiDB-lite"/>
    </source>
</evidence>
<comment type="caution">
    <text evidence="10">The sequence shown here is derived from an EMBL/GenBank/DDBJ whole genome shotgun (WGS) entry which is preliminary data.</text>
</comment>
<accession>A0A8H7F441</accession>
<dbReference type="PROSITE" id="PS00028">
    <property type="entry name" value="ZINC_FINGER_C2H2_1"/>
    <property type="match status" value="2"/>
</dbReference>
<proteinExistence type="predicted"/>
<organism evidence="10 11">
    <name type="scientific">Agaricus bisporus var. burnettii</name>
    <dbReference type="NCBI Taxonomy" id="192524"/>
    <lineage>
        <taxon>Eukaryota</taxon>
        <taxon>Fungi</taxon>
        <taxon>Dikarya</taxon>
        <taxon>Basidiomycota</taxon>
        <taxon>Agaricomycotina</taxon>
        <taxon>Agaricomycetes</taxon>
        <taxon>Agaricomycetidae</taxon>
        <taxon>Agaricales</taxon>
        <taxon>Agaricineae</taxon>
        <taxon>Agaricaceae</taxon>
        <taxon>Agaricus</taxon>
    </lineage>
</organism>
<evidence type="ECO:0000256" key="4">
    <source>
        <dbReference type="ARBA" id="ARBA00022771"/>
    </source>
</evidence>
<evidence type="ECO:0000256" key="2">
    <source>
        <dbReference type="ARBA" id="ARBA00022723"/>
    </source>
</evidence>
<feature type="compositionally biased region" description="Low complexity" evidence="8">
    <location>
        <begin position="409"/>
        <end position="430"/>
    </location>
</feature>
<keyword evidence="5" id="KW-0862">Zinc</keyword>
<feature type="domain" description="C2H2-type" evidence="9">
    <location>
        <begin position="214"/>
        <end position="239"/>
    </location>
</feature>
<evidence type="ECO:0000313" key="11">
    <source>
        <dbReference type="Proteomes" id="UP000629468"/>
    </source>
</evidence>
<feature type="region of interest" description="Disordered" evidence="8">
    <location>
        <begin position="317"/>
        <end position="476"/>
    </location>
</feature>
<dbReference type="FunFam" id="3.30.160.60:FF:000145">
    <property type="entry name" value="Zinc finger protein 574"/>
    <property type="match status" value="1"/>
</dbReference>
<evidence type="ECO:0000256" key="5">
    <source>
        <dbReference type="ARBA" id="ARBA00022833"/>
    </source>
</evidence>
<evidence type="ECO:0000256" key="3">
    <source>
        <dbReference type="ARBA" id="ARBA00022737"/>
    </source>
</evidence>
<dbReference type="InterPro" id="IPR036236">
    <property type="entry name" value="Znf_C2H2_sf"/>
</dbReference>
<evidence type="ECO:0000256" key="6">
    <source>
        <dbReference type="ARBA" id="ARBA00023242"/>
    </source>
</evidence>
<feature type="compositionally biased region" description="Polar residues" evidence="8">
    <location>
        <begin position="259"/>
        <end position="270"/>
    </location>
</feature>
<evidence type="ECO:0000256" key="7">
    <source>
        <dbReference type="PROSITE-ProRule" id="PRU00042"/>
    </source>
</evidence>
<dbReference type="GO" id="GO:0008270">
    <property type="term" value="F:zinc ion binding"/>
    <property type="evidence" value="ECO:0007669"/>
    <property type="project" value="UniProtKB-KW"/>
</dbReference>
<dbReference type="InterPro" id="IPR013087">
    <property type="entry name" value="Znf_C2H2_type"/>
</dbReference>
<dbReference type="SMART" id="SM00355">
    <property type="entry name" value="ZnF_C2H2"/>
    <property type="match status" value="2"/>
</dbReference>
<feature type="compositionally biased region" description="Polar residues" evidence="8">
    <location>
        <begin position="465"/>
        <end position="476"/>
    </location>
</feature>
<dbReference type="EMBL" id="JABXXO010000006">
    <property type="protein sequence ID" value="KAF7776496.1"/>
    <property type="molecule type" value="Genomic_DNA"/>
</dbReference>
<dbReference type="Gene3D" id="3.30.160.60">
    <property type="entry name" value="Classic Zinc Finger"/>
    <property type="match status" value="2"/>
</dbReference>
<evidence type="ECO:0000256" key="1">
    <source>
        <dbReference type="ARBA" id="ARBA00004123"/>
    </source>
</evidence>
<gene>
    <name evidence="10" type="ORF">Agabi119p4_4889</name>
</gene>
<dbReference type="Proteomes" id="UP000629468">
    <property type="component" value="Unassembled WGS sequence"/>
</dbReference>
<keyword evidence="6" id="KW-0539">Nucleus</keyword>
<feature type="region of interest" description="Disordered" evidence="8">
    <location>
        <begin position="236"/>
        <end position="294"/>
    </location>
</feature>
<sequence length="476" mass="52539">MSPQSVSLPSIHELFPEHLMNSPPSPRTSTPPSHARFDRARSSRNPPLRVPLQGQLSSGPSHLGGQRRAEEYSSHSQHPTLPRAPHTASESADAMSSRLSHSVSMGQDNYQRSRSALPAVPVNHSARGQAGPDRRTYLDSQLSSDRPDLWSDCHSGPSPHGLNDSECLTDDETPTAGAPSGVPRKHVCPICRKAFNRPSSLKIHYNTHTGATPFRCPWPRCGREFNVNSNMRRHLRNHTITSGQEVPDDGIRRRRRRSSANSLQSAVTTMQQSASAPHHSSSRHQLPPPQHIVPSLSEASHHYMRYRVYDYPKDYQGGMDPDEMDEYHASEDSHRHMRMPMPITRGPQTSAVEPRGNIPRHNAVSISQEDYHSHSRSHSGSSANIPMRALTPGSSFHSSSPSPSPSPSISPTSSSTSPPPSTYASPSQSPALQPRQHNQIQYSPSMPYLRGTRDSHVSTALRPVFNTSGHYTASRR</sequence>
<dbReference type="PROSITE" id="PS50157">
    <property type="entry name" value="ZINC_FINGER_C2H2_2"/>
    <property type="match status" value="2"/>
</dbReference>
<feature type="domain" description="C2H2-type" evidence="9">
    <location>
        <begin position="186"/>
        <end position="213"/>
    </location>
</feature>
<dbReference type="AlphaFoldDB" id="A0A8H7F441"/>
<evidence type="ECO:0000313" key="10">
    <source>
        <dbReference type="EMBL" id="KAF7776496.1"/>
    </source>
</evidence>
<feature type="compositionally biased region" description="Low complexity" evidence="8">
    <location>
        <begin position="271"/>
        <end position="285"/>
    </location>
</feature>
<keyword evidence="3" id="KW-0677">Repeat</keyword>
<feature type="compositionally biased region" description="Polar residues" evidence="8">
    <location>
        <begin position="97"/>
        <end position="114"/>
    </location>
</feature>
<dbReference type="SUPFAM" id="SSF57667">
    <property type="entry name" value="beta-beta-alpha zinc fingers"/>
    <property type="match status" value="1"/>
</dbReference>
<dbReference type="Pfam" id="PF00096">
    <property type="entry name" value="zf-C2H2"/>
    <property type="match status" value="2"/>
</dbReference>
<dbReference type="PANTHER" id="PTHR24377">
    <property type="entry name" value="IP01015P-RELATED"/>
    <property type="match status" value="1"/>
</dbReference>
<keyword evidence="2" id="KW-0479">Metal-binding</keyword>
<comment type="subcellular location">
    <subcellularLocation>
        <location evidence="1">Nucleus</location>
    </subcellularLocation>
</comment>
<keyword evidence="4 7" id="KW-0863">Zinc-finger</keyword>